<organism evidence="2 3">
    <name type="scientific">Pseudomassariella vexata</name>
    <dbReference type="NCBI Taxonomy" id="1141098"/>
    <lineage>
        <taxon>Eukaryota</taxon>
        <taxon>Fungi</taxon>
        <taxon>Dikarya</taxon>
        <taxon>Ascomycota</taxon>
        <taxon>Pezizomycotina</taxon>
        <taxon>Sordariomycetes</taxon>
        <taxon>Xylariomycetidae</taxon>
        <taxon>Amphisphaeriales</taxon>
        <taxon>Pseudomassariaceae</taxon>
        <taxon>Pseudomassariella</taxon>
    </lineage>
</organism>
<reference evidence="2 3" key="1">
    <citation type="submission" date="2016-07" db="EMBL/GenBank/DDBJ databases">
        <title>Pervasive Adenine N6-methylation of Active Genes in Fungi.</title>
        <authorList>
            <consortium name="DOE Joint Genome Institute"/>
            <person name="Mondo S.J."/>
            <person name="Dannebaum R.O."/>
            <person name="Kuo R.C."/>
            <person name="Labutti K."/>
            <person name="Haridas S."/>
            <person name="Kuo A."/>
            <person name="Salamov A."/>
            <person name="Ahrendt S.R."/>
            <person name="Lipzen A."/>
            <person name="Sullivan W."/>
            <person name="Andreopoulos W.B."/>
            <person name="Clum A."/>
            <person name="Lindquist E."/>
            <person name="Daum C."/>
            <person name="Ramamoorthy G.K."/>
            <person name="Gryganskyi A."/>
            <person name="Culley D."/>
            <person name="Magnuson J.K."/>
            <person name="James T.Y."/>
            <person name="O'Malley M.A."/>
            <person name="Stajich J.E."/>
            <person name="Spatafora J.W."/>
            <person name="Visel A."/>
            <person name="Grigoriev I.V."/>
        </authorList>
    </citation>
    <scope>NUCLEOTIDE SEQUENCE [LARGE SCALE GENOMIC DNA]</scope>
    <source>
        <strain evidence="2 3">CBS 129021</strain>
    </source>
</reference>
<keyword evidence="3" id="KW-1185">Reference proteome</keyword>
<comment type="caution">
    <text evidence="2">The sequence shown here is derived from an EMBL/GenBank/DDBJ whole genome shotgun (WGS) entry which is preliminary data.</text>
</comment>
<keyword evidence="1" id="KW-0472">Membrane</keyword>
<dbReference type="STRING" id="1141098.A0A1Y2DVY5"/>
<dbReference type="Proteomes" id="UP000193689">
    <property type="component" value="Unassembled WGS sequence"/>
</dbReference>
<evidence type="ECO:0000313" key="2">
    <source>
        <dbReference type="EMBL" id="ORY63274.1"/>
    </source>
</evidence>
<sequence length="151" mass="16479">MTWVFQLGLTIESVLNILGAGTFLLYPEWCLSYTVSTPKVPASAATLWQTYAVLVLALTFPILLCIPNSKGVFEKRKIIFETLVAGEVALVGLLLWHAVKPAEESGFMRSGLILATLNLLPALTWHSFCIWGVPGLMVESGSVDAGREKEL</sequence>
<dbReference type="RefSeq" id="XP_040714931.1">
    <property type="nucleotide sequence ID" value="XM_040863977.1"/>
</dbReference>
<feature type="transmembrane region" description="Helical" evidence="1">
    <location>
        <begin position="78"/>
        <end position="99"/>
    </location>
</feature>
<name>A0A1Y2DVY5_9PEZI</name>
<evidence type="ECO:0000313" key="3">
    <source>
        <dbReference type="Proteomes" id="UP000193689"/>
    </source>
</evidence>
<dbReference type="GeneID" id="63780189"/>
<feature type="transmembrane region" description="Helical" evidence="1">
    <location>
        <begin position="111"/>
        <end position="133"/>
    </location>
</feature>
<keyword evidence="1" id="KW-0812">Transmembrane</keyword>
<protein>
    <submittedName>
        <fullName evidence="2">Uncharacterized protein</fullName>
    </submittedName>
</protein>
<dbReference type="EMBL" id="MCFJ01000008">
    <property type="protein sequence ID" value="ORY63274.1"/>
    <property type="molecule type" value="Genomic_DNA"/>
</dbReference>
<keyword evidence="1" id="KW-1133">Transmembrane helix</keyword>
<dbReference type="InParanoid" id="A0A1Y2DVY5"/>
<dbReference type="AlphaFoldDB" id="A0A1Y2DVY5"/>
<proteinExistence type="predicted"/>
<gene>
    <name evidence="2" type="ORF">BCR38DRAFT_486023</name>
</gene>
<feature type="transmembrane region" description="Helical" evidence="1">
    <location>
        <begin position="46"/>
        <end position="66"/>
    </location>
</feature>
<accession>A0A1Y2DVY5</accession>
<evidence type="ECO:0000256" key="1">
    <source>
        <dbReference type="SAM" id="Phobius"/>
    </source>
</evidence>
<feature type="transmembrane region" description="Helical" evidence="1">
    <location>
        <begin position="7"/>
        <end position="26"/>
    </location>
</feature>
<dbReference type="OrthoDB" id="2563633at2759"/>